<dbReference type="PROSITE" id="PS50862">
    <property type="entry name" value="AA_TRNA_LIGASE_II"/>
    <property type="match status" value="1"/>
</dbReference>
<comment type="similarity">
    <text evidence="1 8">Belongs to the class-II aminoacyl-tRNA synthetase family.</text>
</comment>
<feature type="domain" description="Aminoacyl-transfer RNA synthetases class-II family profile" evidence="9">
    <location>
        <begin position="1"/>
        <end position="354"/>
    </location>
</feature>
<dbReference type="CDD" id="cd00773">
    <property type="entry name" value="HisRS-like_core"/>
    <property type="match status" value="1"/>
</dbReference>
<evidence type="ECO:0000256" key="6">
    <source>
        <dbReference type="ARBA" id="ARBA00023146"/>
    </source>
</evidence>
<dbReference type="EC" id="6.1.1.21" evidence="8"/>
<dbReference type="NCBIfam" id="TIGR00442">
    <property type="entry name" value="hisS"/>
    <property type="match status" value="1"/>
</dbReference>
<gene>
    <name evidence="8" type="primary">hisS</name>
    <name evidence="10" type="ORF">ISF26_22765</name>
</gene>
<keyword evidence="2 8" id="KW-0963">Cytoplasm</keyword>
<dbReference type="Pfam" id="PF03129">
    <property type="entry name" value="HGTP_anticodon"/>
    <property type="match status" value="1"/>
</dbReference>
<dbReference type="RefSeq" id="WP_230841573.1">
    <property type="nucleotide sequence ID" value="NZ_CP063845.1"/>
</dbReference>
<keyword evidence="3 8" id="KW-0547">Nucleotide-binding</keyword>
<dbReference type="InterPro" id="IPR041715">
    <property type="entry name" value="HisRS-like_core"/>
</dbReference>
<dbReference type="Gene3D" id="3.40.50.800">
    <property type="entry name" value="Anticodon-binding domain"/>
    <property type="match status" value="1"/>
</dbReference>
<dbReference type="PIRSF" id="PIRSF001549">
    <property type="entry name" value="His-tRNA_synth"/>
    <property type="match status" value="1"/>
</dbReference>
<dbReference type="Proteomes" id="UP001054846">
    <property type="component" value="Chromosome"/>
</dbReference>
<evidence type="ECO:0000256" key="2">
    <source>
        <dbReference type="ARBA" id="ARBA00022490"/>
    </source>
</evidence>
<keyword evidence="6 8" id="KW-0030">Aminoacyl-tRNA synthetase</keyword>
<comment type="subcellular location">
    <subcellularLocation>
        <location evidence="8">Cytoplasm</location>
    </subcellularLocation>
</comment>
<sequence length="467" mass="51243">MGELGTMGGTRDFLPDEMIRREYVIDTLKAIFRKYGFEPLETPAIERWETLAGKYGEEGEKLIYHVVSSGSLDTLRPGERTEHALRYDLTVPLARVAGMYGDQMVSDPADPKKQTRRLPRPFKRYQIQPVWRGDRPGEGRYREFHQCDADVVGSTSPMVETELIALTVEAFKALGFADFTVKINHRQLLKGLIERAGIAPAKEATVLTSIDKLDKLPPEKVRLELADKGLSADQVDILFQLIALEGTSGQVLEGARSLLSASEAAQRGIGELAKLLNYLEALGVDSAHYRIDLALARGLDYYTGTIFETVTAAKVGSVGAGGRYDRLIYDLSGGKADQPACGTSFGLDRILAAMDQLGLFARLRRAGEVLVLHFGDPGVSQACFELVRGLREAGVRAELGYHEEPFTPNGMRQQLGYANEKGFAYAVIVGPDEMAQGQAALRDLTTRRQEKIPLATAGSLIVGRLRP</sequence>
<name>A0ABY3PLK2_9CYAN</name>
<protein>
    <recommendedName>
        <fullName evidence="8">Histidine--tRNA ligase</fullName>
        <ecNumber evidence="8">6.1.1.21</ecNumber>
    </recommendedName>
    <alternativeName>
        <fullName evidence="8">Histidyl-tRNA synthetase</fullName>
        <shortName evidence="8">HisRS</shortName>
    </alternativeName>
</protein>
<evidence type="ECO:0000256" key="8">
    <source>
        <dbReference type="HAMAP-Rule" id="MF_00127"/>
    </source>
</evidence>
<proteinExistence type="inferred from homology"/>
<comment type="catalytic activity">
    <reaction evidence="7 8">
        <text>tRNA(His) + L-histidine + ATP = L-histidyl-tRNA(His) + AMP + diphosphate + H(+)</text>
        <dbReference type="Rhea" id="RHEA:17313"/>
        <dbReference type="Rhea" id="RHEA-COMP:9665"/>
        <dbReference type="Rhea" id="RHEA-COMP:9689"/>
        <dbReference type="ChEBI" id="CHEBI:15378"/>
        <dbReference type="ChEBI" id="CHEBI:30616"/>
        <dbReference type="ChEBI" id="CHEBI:33019"/>
        <dbReference type="ChEBI" id="CHEBI:57595"/>
        <dbReference type="ChEBI" id="CHEBI:78442"/>
        <dbReference type="ChEBI" id="CHEBI:78527"/>
        <dbReference type="ChEBI" id="CHEBI:456215"/>
        <dbReference type="EC" id="6.1.1.21"/>
    </reaction>
</comment>
<dbReference type="HAMAP" id="MF_00127">
    <property type="entry name" value="His_tRNA_synth"/>
    <property type="match status" value="1"/>
</dbReference>
<dbReference type="SUPFAM" id="SSF55681">
    <property type="entry name" value="Class II aaRS and biotin synthetases"/>
    <property type="match status" value="1"/>
</dbReference>
<keyword evidence="8 10" id="KW-0436">Ligase</keyword>
<reference evidence="10 11" key="1">
    <citation type="journal article" date="2021" name="Genome Biol. Evol.">
        <title>Complete Genome Sequencing of a Novel Gloeobacter Species from a Waterfall Cave in Mexico.</title>
        <authorList>
            <person name="Saw J.H."/>
            <person name="Cardona T."/>
            <person name="Montejano G."/>
        </authorList>
    </citation>
    <scope>NUCLEOTIDE SEQUENCE [LARGE SCALE GENOMIC DNA]</scope>
    <source>
        <strain evidence="10">MG652769</strain>
    </source>
</reference>
<comment type="subunit">
    <text evidence="8">Homodimer.</text>
</comment>
<evidence type="ECO:0000256" key="3">
    <source>
        <dbReference type="ARBA" id="ARBA00022741"/>
    </source>
</evidence>
<keyword evidence="5 8" id="KW-0648">Protein biosynthesis</keyword>
<keyword evidence="4 8" id="KW-0067">ATP-binding</keyword>
<dbReference type="InterPro" id="IPR015807">
    <property type="entry name" value="His-tRNA-ligase"/>
</dbReference>
<keyword evidence="11" id="KW-1185">Reference proteome</keyword>
<dbReference type="PANTHER" id="PTHR11476">
    <property type="entry name" value="HISTIDYL-TRNA SYNTHETASE"/>
    <property type="match status" value="1"/>
</dbReference>
<accession>A0ABY3PLK2</accession>
<dbReference type="PANTHER" id="PTHR11476:SF7">
    <property type="entry name" value="HISTIDINE--TRNA LIGASE"/>
    <property type="match status" value="1"/>
</dbReference>
<dbReference type="Gene3D" id="3.30.930.10">
    <property type="entry name" value="Bira Bifunctional Protein, Domain 2"/>
    <property type="match status" value="1"/>
</dbReference>
<dbReference type="InterPro" id="IPR045864">
    <property type="entry name" value="aa-tRNA-synth_II/BPL/LPL"/>
</dbReference>
<dbReference type="EMBL" id="CP063845">
    <property type="protein sequence ID" value="UFP94527.1"/>
    <property type="molecule type" value="Genomic_DNA"/>
</dbReference>
<dbReference type="InterPro" id="IPR004154">
    <property type="entry name" value="Anticodon-bd"/>
</dbReference>
<evidence type="ECO:0000313" key="11">
    <source>
        <dbReference type="Proteomes" id="UP001054846"/>
    </source>
</evidence>
<dbReference type="InterPro" id="IPR004516">
    <property type="entry name" value="HisRS/HisZ"/>
</dbReference>
<dbReference type="SUPFAM" id="SSF52954">
    <property type="entry name" value="Class II aaRS ABD-related"/>
    <property type="match status" value="1"/>
</dbReference>
<dbReference type="Pfam" id="PF13393">
    <property type="entry name" value="tRNA-synt_His"/>
    <property type="match status" value="1"/>
</dbReference>
<evidence type="ECO:0000256" key="4">
    <source>
        <dbReference type="ARBA" id="ARBA00022840"/>
    </source>
</evidence>
<evidence type="ECO:0000313" key="10">
    <source>
        <dbReference type="EMBL" id="UFP94527.1"/>
    </source>
</evidence>
<dbReference type="InterPro" id="IPR006195">
    <property type="entry name" value="aa-tRNA-synth_II"/>
</dbReference>
<evidence type="ECO:0000256" key="5">
    <source>
        <dbReference type="ARBA" id="ARBA00022917"/>
    </source>
</evidence>
<evidence type="ECO:0000259" key="9">
    <source>
        <dbReference type="PROSITE" id="PS50862"/>
    </source>
</evidence>
<evidence type="ECO:0000256" key="7">
    <source>
        <dbReference type="ARBA" id="ARBA00047639"/>
    </source>
</evidence>
<evidence type="ECO:0000256" key="1">
    <source>
        <dbReference type="ARBA" id="ARBA00008226"/>
    </source>
</evidence>
<dbReference type="GO" id="GO:0004821">
    <property type="term" value="F:histidine-tRNA ligase activity"/>
    <property type="evidence" value="ECO:0007669"/>
    <property type="project" value="UniProtKB-EC"/>
</dbReference>
<dbReference type="InterPro" id="IPR036621">
    <property type="entry name" value="Anticodon-bd_dom_sf"/>
</dbReference>
<organism evidence="10 11">
    <name type="scientific">Gloeobacter morelensis MG652769</name>
    <dbReference type="NCBI Taxonomy" id="2781736"/>
    <lineage>
        <taxon>Bacteria</taxon>
        <taxon>Bacillati</taxon>
        <taxon>Cyanobacteriota</taxon>
        <taxon>Cyanophyceae</taxon>
        <taxon>Gloeobacterales</taxon>
        <taxon>Gloeobacteraceae</taxon>
        <taxon>Gloeobacter</taxon>
        <taxon>Gloeobacter morelensis</taxon>
    </lineage>
</organism>